<proteinExistence type="predicted"/>
<organism evidence="1">
    <name type="scientific">marine sediment metagenome</name>
    <dbReference type="NCBI Taxonomy" id="412755"/>
    <lineage>
        <taxon>unclassified sequences</taxon>
        <taxon>metagenomes</taxon>
        <taxon>ecological metagenomes</taxon>
    </lineage>
</organism>
<protein>
    <submittedName>
        <fullName evidence="1">Uncharacterized protein</fullName>
    </submittedName>
</protein>
<name>X1EPL7_9ZZZZ</name>
<gene>
    <name evidence="1" type="ORF">S01H4_59706</name>
</gene>
<sequence>MNNSDETDCHTISMASSHLTWKDVDDKVKHSTFRNRSQYIQYLVERDFGKTRHV</sequence>
<comment type="caution">
    <text evidence="1">The sequence shown here is derived from an EMBL/GenBank/DDBJ whole genome shotgun (WGS) entry which is preliminary data.</text>
</comment>
<dbReference type="AlphaFoldDB" id="X1EPL7"/>
<accession>X1EPL7</accession>
<dbReference type="EMBL" id="BART01035063">
    <property type="protein sequence ID" value="GAH10578.1"/>
    <property type="molecule type" value="Genomic_DNA"/>
</dbReference>
<evidence type="ECO:0000313" key="1">
    <source>
        <dbReference type="EMBL" id="GAH10578.1"/>
    </source>
</evidence>
<feature type="non-terminal residue" evidence="1">
    <location>
        <position position="54"/>
    </location>
</feature>
<reference evidence="1" key="1">
    <citation type="journal article" date="2014" name="Front. Microbiol.">
        <title>High frequency of phylogenetically diverse reductive dehalogenase-homologous genes in deep subseafloor sedimentary metagenomes.</title>
        <authorList>
            <person name="Kawai M."/>
            <person name="Futagami T."/>
            <person name="Toyoda A."/>
            <person name="Takaki Y."/>
            <person name="Nishi S."/>
            <person name="Hori S."/>
            <person name="Arai W."/>
            <person name="Tsubouchi T."/>
            <person name="Morono Y."/>
            <person name="Uchiyama I."/>
            <person name="Ito T."/>
            <person name="Fujiyama A."/>
            <person name="Inagaki F."/>
            <person name="Takami H."/>
        </authorList>
    </citation>
    <scope>NUCLEOTIDE SEQUENCE</scope>
    <source>
        <strain evidence="1">Expedition CK06-06</strain>
    </source>
</reference>